<accession>A0A1K1LPP1</accession>
<dbReference type="Pfam" id="PF19700">
    <property type="entry name" value="DUF6198"/>
    <property type="match status" value="1"/>
</dbReference>
<keyword evidence="2" id="KW-0812">Transmembrane</keyword>
<feature type="transmembrane region" description="Helical" evidence="2">
    <location>
        <begin position="91"/>
        <end position="120"/>
    </location>
</feature>
<feature type="transmembrane region" description="Helical" evidence="2">
    <location>
        <begin position="141"/>
        <end position="162"/>
    </location>
</feature>
<evidence type="ECO:0000256" key="2">
    <source>
        <dbReference type="SAM" id="Phobius"/>
    </source>
</evidence>
<evidence type="ECO:0000256" key="1">
    <source>
        <dbReference type="SAM" id="MobiDB-lite"/>
    </source>
</evidence>
<protein>
    <submittedName>
        <fullName evidence="3">Uncharacterized membrane protein YczE</fullName>
    </submittedName>
</protein>
<keyword evidence="2" id="KW-1133">Transmembrane helix</keyword>
<dbReference type="STRING" id="546364.SAMN04489730_0114"/>
<proteinExistence type="predicted"/>
<evidence type="ECO:0000313" key="4">
    <source>
        <dbReference type="Proteomes" id="UP000182740"/>
    </source>
</evidence>
<name>A0A1K1LPP1_9PSEU</name>
<organism evidence="3 4">
    <name type="scientific">Amycolatopsis australiensis</name>
    <dbReference type="NCBI Taxonomy" id="546364"/>
    <lineage>
        <taxon>Bacteria</taxon>
        <taxon>Bacillati</taxon>
        <taxon>Actinomycetota</taxon>
        <taxon>Actinomycetes</taxon>
        <taxon>Pseudonocardiales</taxon>
        <taxon>Pseudonocardiaceae</taxon>
        <taxon>Amycolatopsis</taxon>
    </lineage>
</organism>
<dbReference type="InterPro" id="IPR038750">
    <property type="entry name" value="YczE/YyaS-like"/>
</dbReference>
<dbReference type="Proteomes" id="UP000182740">
    <property type="component" value="Unassembled WGS sequence"/>
</dbReference>
<dbReference type="EMBL" id="FPJG01000002">
    <property type="protein sequence ID" value="SFW12819.1"/>
    <property type="molecule type" value="Genomic_DNA"/>
</dbReference>
<feature type="transmembrane region" description="Helical" evidence="2">
    <location>
        <begin position="37"/>
        <end position="57"/>
    </location>
</feature>
<feature type="transmembrane region" description="Helical" evidence="2">
    <location>
        <begin position="7"/>
        <end position="25"/>
    </location>
</feature>
<keyword evidence="2" id="KW-0472">Membrane</keyword>
<dbReference type="AlphaFoldDB" id="A0A1K1LPP1"/>
<evidence type="ECO:0000313" key="3">
    <source>
        <dbReference type="EMBL" id="SFW12819.1"/>
    </source>
</evidence>
<feature type="region of interest" description="Disordered" evidence="1">
    <location>
        <begin position="201"/>
        <end position="222"/>
    </location>
</feature>
<reference evidence="4" key="1">
    <citation type="submission" date="2016-11" db="EMBL/GenBank/DDBJ databases">
        <authorList>
            <person name="Varghese N."/>
            <person name="Submissions S."/>
        </authorList>
    </citation>
    <scope>NUCLEOTIDE SEQUENCE [LARGE SCALE GENOMIC DNA]</scope>
    <source>
        <strain evidence="4">DSM 44671</strain>
    </source>
</reference>
<feature type="transmembrane region" description="Helical" evidence="2">
    <location>
        <begin position="64"/>
        <end position="85"/>
    </location>
</feature>
<keyword evidence="4" id="KW-1185">Reference proteome</keyword>
<gene>
    <name evidence="3" type="ORF">SAMN04489730_0114</name>
</gene>
<dbReference type="PANTHER" id="PTHR40078">
    <property type="entry name" value="INTEGRAL MEMBRANE PROTEIN-RELATED"/>
    <property type="match status" value="1"/>
</dbReference>
<sequence length="222" mass="22463">MLGTGTLTMGVGIALLVASRLGMVPMDTVHLAVAHQLGWTLGLGILACQATLLATFLPLKVRPGIGTAVGLVVPAVTADAVLAFLPSLNSLVVRLIVFTAGGGLFCLGVALYLAAALGPLPRDGLMLVLGGDREASGHNGWRLALARIGIDVVFVAGATAIFGPAEAVRTGAVGVGTVVLALASGPVIARALRRLRRIPSLAPPTSAQPRPVRARHAAAETT</sequence>
<feature type="transmembrane region" description="Helical" evidence="2">
    <location>
        <begin position="168"/>
        <end position="189"/>
    </location>
</feature>
<dbReference type="PANTHER" id="PTHR40078:SF1">
    <property type="entry name" value="INTEGRAL MEMBRANE PROTEIN"/>
    <property type="match status" value="1"/>
</dbReference>